<accession>A0A5C6QRN6</accession>
<dbReference type="PROSITE" id="PS00329">
    <property type="entry name" value="HSP70_2"/>
    <property type="match status" value="1"/>
</dbReference>
<evidence type="ECO:0000256" key="4">
    <source>
        <dbReference type="RuleBase" id="RU003322"/>
    </source>
</evidence>
<gene>
    <name evidence="6" type="ORF">ESZ26_05150</name>
    <name evidence="7" type="ORF">ESZ27_02730</name>
</gene>
<keyword evidence="2 4" id="KW-0547">Nucleotide-binding</keyword>
<dbReference type="SMART" id="SM00670">
    <property type="entry name" value="PINc"/>
    <property type="match status" value="1"/>
</dbReference>
<comment type="similarity">
    <text evidence="1 4">Belongs to the heat shock protein 70 family.</text>
</comment>
<keyword evidence="3 4" id="KW-0067">ATP-binding</keyword>
<dbReference type="SUPFAM" id="SSF88723">
    <property type="entry name" value="PIN domain-like"/>
    <property type="match status" value="1"/>
</dbReference>
<dbReference type="FunFam" id="3.30.420.40:FF:000028">
    <property type="entry name" value="heat shock 70 kDa protein-like"/>
    <property type="match status" value="1"/>
</dbReference>
<evidence type="ECO:0000259" key="5">
    <source>
        <dbReference type="SMART" id="SM00670"/>
    </source>
</evidence>
<evidence type="ECO:0000313" key="7">
    <source>
        <dbReference type="EMBL" id="TWX71330.1"/>
    </source>
</evidence>
<sequence length="668" mass="74786">MEEAIFDEVEGTFVGIDLGTSNTVVSYFKNSDFHQVKFKGKNIIPSALYFETRDKIIYGDKALKKGVVHPEFLLKEFKRDLGSNRKYTFDFVDEENSRDDSIYIIDTNIFIEEPDILDSFNNAALIKIPLKVIDELQFRKSKPETSDVASYALEQIEKSKLTLQIEICESHDDLLSQDLDVDKNSLNDNKILSVAKYFTLNVSSHITILLTNDTALRLKSDSENVVSKKLSEFKNDLANEELNSTREVLILTPRDAACILLKHIREESEKHIGEEVLNAVITVPANFTPTQIGQVKEAGELAGFEEIAIQKEPVAVGYAYSLEEQDKTILVYDFGGGTFDASILQVKDGTIEVLAIDGDPRLGGADVTKIVSEQIIYEEFLDEHDTDLFDQQESGLSSIDFLKNQQAISVAAEQAKIELSDYDSSEINIANLISSEGEIVNLQFTLDRKRFEDEISDIRKQSLDVVKTLISNSEIEIKDIDEIVMAGGTSLIPSIRHSLEDTLGIAPKQSIDSSLVISQGAVLEAMKHWSKSDTVQEKIIYNDNALQDFGIGIKDNRFDLLIEAGTELPTRQTQEYTTERDNQESLSIEIFQRKKGYVNAIKTFDKGIEYIDKIQISGLPHRNVGELTINVTFELTKDDALVINVDVLDSDNSLCNENTLNVARASDA</sequence>
<dbReference type="Gene3D" id="2.60.34.10">
    <property type="entry name" value="Substrate Binding Domain Of DNAk, Chain A, domain 1"/>
    <property type="match status" value="1"/>
</dbReference>
<dbReference type="InterPro" id="IPR013126">
    <property type="entry name" value="Hsp_70_fam"/>
</dbReference>
<feature type="domain" description="PIN" evidence="5">
    <location>
        <begin position="101"/>
        <end position="218"/>
    </location>
</feature>
<evidence type="ECO:0000256" key="2">
    <source>
        <dbReference type="ARBA" id="ARBA00022741"/>
    </source>
</evidence>
<dbReference type="InterPro" id="IPR029060">
    <property type="entry name" value="PIN-like_dom_sf"/>
</dbReference>
<comment type="caution">
    <text evidence="7">The sequence shown here is derived from an EMBL/GenBank/DDBJ whole genome shotgun (WGS) entry which is preliminary data.</text>
</comment>
<dbReference type="PANTHER" id="PTHR19375">
    <property type="entry name" value="HEAT SHOCK PROTEIN 70KDA"/>
    <property type="match status" value="1"/>
</dbReference>
<evidence type="ECO:0000256" key="3">
    <source>
        <dbReference type="ARBA" id="ARBA00022840"/>
    </source>
</evidence>
<dbReference type="EMBL" id="VOLR01000005">
    <property type="protein sequence ID" value="TWX61998.1"/>
    <property type="molecule type" value="Genomic_DNA"/>
</dbReference>
<dbReference type="AlphaFoldDB" id="A0A5C6QRN6"/>
<dbReference type="Gene3D" id="3.90.640.10">
    <property type="entry name" value="Actin, Chain A, domain 4"/>
    <property type="match status" value="1"/>
</dbReference>
<dbReference type="InterPro" id="IPR029047">
    <property type="entry name" value="HSP70_peptide-bd_sf"/>
</dbReference>
<name>A0A5C6QRN6_9GAMM</name>
<dbReference type="GO" id="GO:0140662">
    <property type="term" value="F:ATP-dependent protein folding chaperone"/>
    <property type="evidence" value="ECO:0007669"/>
    <property type="project" value="InterPro"/>
</dbReference>
<evidence type="ECO:0000313" key="9">
    <source>
        <dbReference type="Proteomes" id="UP000321917"/>
    </source>
</evidence>
<dbReference type="SUPFAM" id="SSF100920">
    <property type="entry name" value="Heat shock protein 70kD (HSP70), peptide-binding domain"/>
    <property type="match status" value="1"/>
</dbReference>
<proteinExistence type="inferred from homology"/>
<keyword evidence="8" id="KW-1185">Reference proteome</keyword>
<organism evidence="7 9">
    <name type="scientific">Colwellia hornerae</name>
    <dbReference type="NCBI Taxonomy" id="89402"/>
    <lineage>
        <taxon>Bacteria</taxon>
        <taxon>Pseudomonadati</taxon>
        <taxon>Pseudomonadota</taxon>
        <taxon>Gammaproteobacteria</taxon>
        <taxon>Alteromonadales</taxon>
        <taxon>Colwelliaceae</taxon>
        <taxon>Colwellia</taxon>
    </lineage>
</organism>
<dbReference type="InterPro" id="IPR018181">
    <property type="entry name" value="Heat_shock_70_CS"/>
</dbReference>
<dbReference type="Proteomes" id="UP000321917">
    <property type="component" value="Unassembled WGS sequence"/>
</dbReference>
<evidence type="ECO:0000313" key="6">
    <source>
        <dbReference type="EMBL" id="TWX61998.1"/>
    </source>
</evidence>
<dbReference type="RefSeq" id="WP_146798610.1">
    <property type="nucleotide sequence ID" value="NZ_VOLP01000006.1"/>
</dbReference>
<dbReference type="Gene3D" id="3.30.420.40">
    <property type="match status" value="3"/>
</dbReference>
<dbReference type="InterPro" id="IPR002716">
    <property type="entry name" value="PIN_dom"/>
</dbReference>
<dbReference type="Proteomes" id="UP000321525">
    <property type="component" value="Unassembled WGS sequence"/>
</dbReference>
<dbReference type="SUPFAM" id="SSF53067">
    <property type="entry name" value="Actin-like ATPase domain"/>
    <property type="match status" value="2"/>
</dbReference>
<evidence type="ECO:0000256" key="1">
    <source>
        <dbReference type="ARBA" id="ARBA00007381"/>
    </source>
</evidence>
<dbReference type="Pfam" id="PF00012">
    <property type="entry name" value="HSP70"/>
    <property type="match status" value="2"/>
</dbReference>
<protein>
    <submittedName>
        <fullName evidence="7">Hsp70 family protein</fullName>
    </submittedName>
</protein>
<reference evidence="7 9" key="1">
    <citation type="submission" date="2019-07" db="EMBL/GenBank/DDBJ databases">
        <title>Genomes of sea-ice associated Colwellia species.</title>
        <authorList>
            <person name="Bowman J.P."/>
        </authorList>
    </citation>
    <scope>NUCLEOTIDE SEQUENCE [LARGE SCALE GENOMIC DNA]</scope>
    <source>
        <strain evidence="6 8">ACAM 607</strain>
        <strain evidence="7 9">IC036</strain>
    </source>
</reference>
<dbReference type="GO" id="GO:0005524">
    <property type="term" value="F:ATP binding"/>
    <property type="evidence" value="ECO:0007669"/>
    <property type="project" value="UniProtKB-KW"/>
</dbReference>
<dbReference type="OrthoDB" id="9807934at2"/>
<dbReference type="InterPro" id="IPR043129">
    <property type="entry name" value="ATPase_NBD"/>
</dbReference>
<evidence type="ECO:0000313" key="8">
    <source>
        <dbReference type="Proteomes" id="UP000321525"/>
    </source>
</evidence>
<dbReference type="EMBL" id="VOLQ01000003">
    <property type="protein sequence ID" value="TWX71330.1"/>
    <property type="molecule type" value="Genomic_DNA"/>
</dbReference>